<dbReference type="InterPro" id="IPR011711">
    <property type="entry name" value="GntR_C"/>
</dbReference>
<dbReference type="SMART" id="SM00345">
    <property type="entry name" value="HTH_GNTR"/>
    <property type="match status" value="1"/>
</dbReference>
<keyword evidence="1" id="KW-0805">Transcription regulation</keyword>
<dbReference type="PANTHER" id="PTHR43537">
    <property type="entry name" value="TRANSCRIPTIONAL REGULATOR, GNTR FAMILY"/>
    <property type="match status" value="1"/>
</dbReference>
<dbReference type="Gene3D" id="1.20.120.530">
    <property type="entry name" value="GntR ligand-binding domain-like"/>
    <property type="match status" value="1"/>
</dbReference>
<accession>A0A917B8N7</accession>
<dbReference type="SUPFAM" id="SSF46785">
    <property type="entry name" value="Winged helix' DNA-binding domain"/>
    <property type="match status" value="1"/>
</dbReference>
<dbReference type="InterPro" id="IPR008920">
    <property type="entry name" value="TF_FadR/GntR_C"/>
</dbReference>
<gene>
    <name evidence="5" type="ORF">GCM10011399_26160</name>
</gene>
<keyword evidence="6" id="KW-1185">Reference proteome</keyword>
<dbReference type="EMBL" id="BMGP01000004">
    <property type="protein sequence ID" value="GGF31751.1"/>
    <property type="molecule type" value="Genomic_DNA"/>
</dbReference>
<sequence>MTSSIKPIESRSVTEQVTNELRRSIVAGDLAPGSTFSLRSIADQLHVSFIPVREALRNLEGEGLVITRPGRSAQVTPLDLEDLRAIYRLRGNLEPALARESCLVITDAELDRLHEQAVEYGKTHHSIHTVFEAHHAFHAEILAPAATSWDLRVLNSVWRAAERYIRIGFGKQNPGENTRIKGEHERLIEVFRGRDPDAVAAAVLSHLKENEQSARLALVDEPRAVALEF</sequence>
<evidence type="ECO:0000259" key="4">
    <source>
        <dbReference type="PROSITE" id="PS50949"/>
    </source>
</evidence>
<dbReference type="PROSITE" id="PS50949">
    <property type="entry name" value="HTH_GNTR"/>
    <property type="match status" value="1"/>
</dbReference>
<protein>
    <submittedName>
        <fullName evidence="5">GntR family transcriptional regulator</fullName>
    </submittedName>
</protein>
<evidence type="ECO:0000313" key="5">
    <source>
        <dbReference type="EMBL" id="GGF31751.1"/>
    </source>
</evidence>
<evidence type="ECO:0000256" key="2">
    <source>
        <dbReference type="ARBA" id="ARBA00023125"/>
    </source>
</evidence>
<dbReference type="CDD" id="cd07377">
    <property type="entry name" value="WHTH_GntR"/>
    <property type="match status" value="1"/>
</dbReference>
<keyword evidence="2" id="KW-0238">DNA-binding</keyword>
<dbReference type="InterPro" id="IPR036388">
    <property type="entry name" value="WH-like_DNA-bd_sf"/>
</dbReference>
<dbReference type="Proteomes" id="UP000598775">
    <property type="component" value="Unassembled WGS sequence"/>
</dbReference>
<dbReference type="GO" id="GO:0003700">
    <property type="term" value="F:DNA-binding transcription factor activity"/>
    <property type="evidence" value="ECO:0007669"/>
    <property type="project" value="InterPro"/>
</dbReference>
<dbReference type="SMART" id="SM00895">
    <property type="entry name" value="FCD"/>
    <property type="match status" value="1"/>
</dbReference>
<dbReference type="InterPro" id="IPR036390">
    <property type="entry name" value="WH_DNA-bd_sf"/>
</dbReference>
<evidence type="ECO:0000256" key="3">
    <source>
        <dbReference type="ARBA" id="ARBA00023163"/>
    </source>
</evidence>
<proteinExistence type="predicted"/>
<feature type="domain" description="HTH gntR-type" evidence="4">
    <location>
        <begin position="11"/>
        <end position="78"/>
    </location>
</feature>
<comment type="caution">
    <text evidence="5">The sequence shown here is derived from an EMBL/GenBank/DDBJ whole genome shotgun (WGS) entry which is preliminary data.</text>
</comment>
<reference evidence="5 6" key="1">
    <citation type="journal article" date="2014" name="Int. J. Syst. Evol. Microbiol.">
        <title>Complete genome sequence of Corynebacterium casei LMG S-19264T (=DSM 44701T), isolated from a smear-ripened cheese.</title>
        <authorList>
            <consortium name="US DOE Joint Genome Institute (JGI-PGF)"/>
            <person name="Walter F."/>
            <person name="Albersmeier A."/>
            <person name="Kalinowski J."/>
            <person name="Ruckert C."/>
        </authorList>
    </citation>
    <scope>NUCLEOTIDE SEQUENCE [LARGE SCALE GENOMIC DNA]</scope>
    <source>
        <strain evidence="5 6">CGMCC 1.12976</strain>
    </source>
</reference>
<dbReference type="Pfam" id="PF07729">
    <property type="entry name" value="FCD"/>
    <property type="match status" value="1"/>
</dbReference>
<name>A0A917B8N7_9MICO</name>
<evidence type="ECO:0000313" key="6">
    <source>
        <dbReference type="Proteomes" id="UP000598775"/>
    </source>
</evidence>
<dbReference type="Gene3D" id="1.10.10.10">
    <property type="entry name" value="Winged helix-like DNA-binding domain superfamily/Winged helix DNA-binding domain"/>
    <property type="match status" value="1"/>
</dbReference>
<dbReference type="AlphaFoldDB" id="A0A917B8N7"/>
<organism evidence="5 6">
    <name type="scientific">Subtercola lobariae</name>
    <dbReference type="NCBI Taxonomy" id="1588641"/>
    <lineage>
        <taxon>Bacteria</taxon>
        <taxon>Bacillati</taxon>
        <taxon>Actinomycetota</taxon>
        <taxon>Actinomycetes</taxon>
        <taxon>Micrococcales</taxon>
        <taxon>Microbacteriaceae</taxon>
        <taxon>Subtercola</taxon>
    </lineage>
</organism>
<dbReference type="GO" id="GO:0003677">
    <property type="term" value="F:DNA binding"/>
    <property type="evidence" value="ECO:0007669"/>
    <property type="project" value="UniProtKB-KW"/>
</dbReference>
<dbReference type="SUPFAM" id="SSF48008">
    <property type="entry name" value="GntR ligand-binding domain-like"/>
    <property type="match status" value="1"/>
</dbReference>
<dbReference type="RefSeq" id="WP_229715287.1">
    <property type="nucleotide sequence ID" value="NZ_BMGP01000004.1"/>
</dbReference>
<keyword evidence="3" id="KW-0804">Transcription</keyword>
<evidence type="ECO:0000256" key="1">
    <source>
        <dbReference type="ARBA" id="ARBA00023015"/>
    </source>
</evidence>
<dbReference type="PANTHER" id="PTHR43537:SF5">
    <property type="entry name" value="UXU OPERON TRANSCRIPTIONAL REGULATOR"/>
    <property type="match status" value="1"/>
</dbReference>
<dbReference type="Pfam" id="PF00392">
    <property type="entry name" value="GntR"/>
    <property type="match status" value="1"/>
</dbReference>
<dbReference type="InterPro" id="IPR000524">
    <property type="entry name" value="Tscrpt_reg_HTH_GntR"/>
</dbReference>